<protein>
    <submittedName>
        <fullName evidence="1">Uncharacterized protein</fullName>
    </submittedName>
</protein>
<dbReference type="AlphaFoldDB" id="W5WCI0"/>
<proteinExistence type="predicted"/>
<organism evidence="1 2">
    <name type="scientific">Kutzneria albida DSM 43870</name>
    <dbReference type="NCBI Taxonomy" id="1449976"/>
    <lineage>
        <taxon>Bacteria</taxon>
        <taxon>Bacillati</taxon>
        <taxon>Actinomycetota</taxon>
        <taxon>Actinomycetes</taxon>
        <taxon>Pseudonocardiales</taxon>
        <taxon>Pseudonocardiaceae</taxon>
        <taxon>Kutzneria</taxon>
    </lineage>
</organism>
<dbReference type="RefSeq" id="WP_025358265.1">
    <property type="nucleotide sequence ID" value="NZ_CP007155.1"/>
</dbReference>
<dbReference type="HOGENOM" id="CLU_1935276_0_0_11"/>
<dbReference type="Proteomes" id="UP000019225">
    <property type="component" value="Chromosome"/>
</dbReference>
<sequence>MTTTIRRLTDIGWQDDCETQTPAHDVPSGVLLAAVFTRLREGDRPKAHYSLTHKGWGVMGWWNGRGLLVRSLHHPDHYGWLIAVNDGLATIELEIDDDLATVTVPTGHMISACYECTNPVECTAGLAVTR</sequence>
<accession>W5WCI0</accession>
<dbReference type="EMBL" id="CP007155">
    <property type="protein sequence ID" value="AHH98236.1"/>
    <property type="molecule type" value="Genomic_DNA"/>
</dbReference>
<dbReference type="STRING" id="1449976.KALB_4874"/>
<evidence type="ECO:0000313" key="1">
    <source>
        <dbReference type="EMBL" id="AHH98236.1"/>
    </source>
</evidence>
<reference evidence="1 2" key="1">
    <citation type="journal article" date="2014" name="BMC Genomics">
        <title>Complete genome sequence of producer of the glycopeptide antibiotic Aculeximycin Kutzneria albida DSM 43870T, a representative of minor genus of Pseudonocardiaceae.</title>
        <authorList>
            <person name="Rebets Y."/>
            <person name="Tokovenko B."/>
            <person name="Lushchyk I."/>
            <person name="Ruckert C."/>
            <person name="Zaburannyi N."/>
            <person name="Bechthold A."/>
            <person name="Kalinowski J."/>
            <person name="Luzhetskyy A."/>
        </authorList>
    </citation>
    <scope>NUCLEOTIDE SEQUENCE [LARGE SCALE GENOMIC DNA]</scope>
    <source>
        <strain evidence="1">DSM 43870</strain>
    </source>
</reference>
<name>W5WCI0_9PSEU</name>
<keyword evidence="2" id="KW-1185">Reference proteome</keyword>
<evidence type="ECO:0000313" key="2">
    <source>
        <dbReference type="Proteomes" id="UP000019225"/>
    </source>
</evidence>
<dbReference type="KEGG" id="kal:KALB_4874"/>
<gene>
    <name evidence="1" type="ORF">KALB_4874</name>
</gene>